<dbReference type="Proteomes" id="UP000705823">
    <property type="component" value="Unassembled WGS sequence"/>
</dbReference>
<dbReference type="AlphaFoldDB" id="A0A8J8P8B0"/>
<sequence length="276" mass="29279">MDGRRLIEALLGVYVATLLIPTLAVAGWVAVASASLGTVLAVGLAIVGAVALAATAIPDLPDRVTSLPVVAATTLPPLLFLPYMFLSEPAAAPDVYPVVGLLAVVPGGLVSAAGATLKTRRLRERATEHIVVTTGDDDDDTGISHGIKVAGVVVVSLIVVAIMASLVLFDGFDGNTTLFTSLTGLSSLFFLLDDDGHELAVTDEVLRVDRSITPWDDFDGYRVTDDEIEIDRSRWYRPTRTFDRDEIGDDEAFIEALAEYLPNLAAADDVELTATE</sequence>
<organism evidence="2 3">
    <name type="scientific">Halonotius terrestris</name>
    <dbReference type="NCBI Taxonomy" id="2487750"/>
    <lineage>
        <taxon>Archaea</taxon>
        <taxon>Methanobacteriati</taxon>
        <taxon>Methanobacteriota</taxon>
        <taxon>Stenosarchaea group</taxon>
        <taxon>Halobacteria</taxon>
        <taxon>Halobacteriales</taxon>
        <taxon>Haloferacaceae</taxon>
        <taxon>Halonotius</taxon>
    </lineage>
</organism>
<dbReference type="OrthoDB" id="343054at2157"/>
<feature type="transmembrane region" description="Helical" evidence="1">
    <location>
        <begin position="64"/>
        <end position="86"/>
    </location>
</feature>
<protein>
    <submittedName>
        <fullName evidence="2">Uncharacterized protein</fullName>
    </submittedName>
</protein>
<evidence type="ECO:0000256" key="1">
    <source>
        <dbReference type="SAM" id="Phobius"/>
    </source>
</evidence>
<reference evidence="2" key="1">
    <citation type="submission" date="2019-02" db="EMBL/GenBank/DDBJ databases">
        <title>Halonotius sp. a new haloarchaeum isolated from saline soil.</title>
        <authorList>
            <person name="Duran-Viseras A."/>
            <person name="Sanchez-Porro C."/>
            <person name="Ventosa A."/>
        </authorList>
    </citation>
    <scope>NUCLEOTIDE SEQUENCE</scope>
    <source>
        <strain evidence="2">F15B</strain>
    </source>
</reference>
<keyword evidence="1" id="KW-0472">Membrane</keyword>
<comment type="caution">
    <text evidence="2">The sequence shown here is derived from an EMBL/GenBank/DDBJ whole genome shotgun (WGS) entry which is preliminary data.</text>
</comment>
<gene>
    <name evidence="2" type="ORF">EGH24_06760</name>
</gene>
<evidence type="ECO:0000313" key="3">
    <source>
        <dbReference type="Proteomes" id="UP000705823"/>
    </source>
</evidence>
<feature type="transmembrane region" description="Helical" evidence="1">
    <location>
        <begin position="98"/>
        <end position="117"/>
    </location>
</feature>
<dbReference type="RefSeq" id="WP_142979416.1">
    <property type="nucleotide sequence ID" value="NZ_RKLU01000003.1"/>
</dbReference>
<feature type="transmembrane region" description="Helical" evidence="1">
    <location>
        <begin position="7"/>
        <end position="30"/>
    </location>
</feature>
<keyword evidence="1" id="KW-1133">Transmembrane helix</keyword>
<keyword evidence="1" id="KW-0812">Transmembrane</keyword>
<evidence type="ECO:0000313" key="2">
    <source>
        <dbReference type="EMBL" id="TQQ80854.1"/>
    </source>
</evidence>
<feature type="transmembrane region" description="Helical" evidence="1">
    <location>
        <begin position="149"/>
        <end position="169"/>
    </location>
</feature>
<name>A0A8J8P8B0_9EURY</name>
<keyword evidence="3" id="KW-1185">Reference proteome</keyword>
<dbReference type="EMBL" id="RKLU01000003">
    <property type="protein sequence ID" value="TQQ80854.1"/>
    <property type="molecule type" value="Genomic_DNA"/>
</dbReference>
<feature type="transmembrane region" description="Helical" evidence="1">
    <location>
        <begin position="36"/>
        <end position="57"/>
    </location>
</feature>
<accession>A0A8J8P8B0</accession>
<proteinExistence type="predicted"/>